<dbReference type="Proteomes" id="UP001732700">
    <property type="component" value="Chromosome 1D"/>
</dbReference>
<evidence type="ECO:0000313" key="2">
    <source>
        <dbReference type="Proteomes" id="UP001732700"/>
    </source>
</evidence>
<sequence>MDRRVACTKSTRELKIMSSSDMDSLRVMTPRPINPLLLASACLGSSGALNFLFNREDANVPPMIIPSQDFLYLLHTASSSSTRILTTQQSSNDVEDGVDHAPALPAESLLLEGVDTMGNTALHVVATHGESTEFLECAGIISMREQFLLFLMNQKGETPLHCAARAGKSKMVSLLIDLARSCNRTETLLRTENVLKETALHEAIRVDNEDIVKSLLEADPLLTNYPTEGTSPLYLAVLQGKYRIAVILYDMSNGNLSYKGPNYKNALHASTMQGIGITKLMLTWNNVLTAQQDIDGNTHLHLASSFNKHQSVFLLLFEANPAPVYLADKEGLFPIHVAASMGALEIIVIILDKYPTSAGLRTTQGKTFLHVAVEKGRLNIVEFVCGTLSLAWILNMRDNDGSTALYLAVQTRRLRIFCSLYGNKEVHLSLANNKGETPADLSRDLLPLGAHYESSTAKNIYLALQAFGTNQSGLRWDQFETKHSNLELKPIDWDREEEKVKDSSQILGVGSVLIASVAFGATFVVPGGFIADDHTNRGTPTLAGRYTFDAFMMANALAFICSLIATIGITMSGSSLAEMRSRQIHLFVSALFISSSLTSLAAAFALGVYMVLAPVAHGTAIVICMFSPLIVLYKFLEDLIKYGILARPFYIRMGLIQTLKRLALRMVYILLMELWPFIFIFGWAAIARSHREH</sequence>
<dbReference type="EnsemblPlants" id="AVESA.00010b.r2.1DG0148700.1">
    <property type="protein sequence ID" value="AVESA.00010b.r2.1DG0148700.1.CDS"/>
    <property type="gene ID" value="AVESA.00010b.r2.1DG0148700"/>
</dbReference>
<protein>
    <submittedName>
        <fullName evidence="1">Uncharacterized protein</fullName>
    </submittedName>
</protein>
<reference evidence="1" key="1">
    <citation type="submission" date="2021-05" db="EMBL/GenBank/DDBJ databases">
        <authorList>
            <person name="Scholz U."/>
            <person name="Mascher M."/>
            <person name="Fiebig A."/>
        </authorList>
    </citation>
    <scope>NUCLEOTIDE SEQUENCE [LARGE SCALE GENOMIC DNA]</scope>
</reference>
<name>A0ACD5TZ07_AVESA</name>
<keyword evidence="2" id="KW-1185">Reference proteome</keyword>
<reference evidence="1" key="2">
    <citation type="submission" date="2025-09" db="UniProtKB">
        <authorList>
            <consortium name="EnsemblPlants"/>
        </authorList>
    </citation>
    <scope>IDENTIFICATION</scope>
</reference>
<accession>A0ACD5TZ07</accession>
<proteinExistence type="predicted"/>
<evidence type="ECO:0000313" key="1">
    <source>
        <dbReference type="EnsemblPlants" id="AVESA.00010b.r2.1DG0148700.1.CDS"/>
    </source>
</evidence>
<organism evidence="1 2">
    <name type="scientific">Avena sativa</name>
    <name type="common">Oat</name>
    <dbReference type="NCBI Taxonomy" id="4498"/>
    <lineage>
        <taxon>Eukaryota</taxon>
        <taxon>Viridiplantae</taxon>
        <taxon>Streptophyta</taxon>
        <taxon>Embryophyta</taxon>
        <taxon>Tracheophyta</taxon>
        <taxon>Spermatophyta</taxon>
        <taxon>Magnoliopsida</taxon>
        <taxon>Liliopsida</taxon>
        <taxon>Poales</taxon>
        <taxon>Poaceae</taxon>
        <taxon>BOP clade</taxon>
        <taxon>Pooideae</taxon>
        <taxon>Poodae</taxon>
        <taxon>Poeae</taxon>
        <taxon>Poeae Chloroplast Group 1 (Aveneae type)</taxon>
        <taxon>Aveninae</taxon>
        <taxon>Avena</taxon>
    </lineage>
</organism>